<dbReference type="Pfam" id="PF03454">
    <property type="entry name" value="MoeA_C"/>
    <property type="match status" value="1"/>
</dbReference>
<accession>D3S023</accession>
<dbReference type="Gene3D" id="2.170.190.11">
    <property type="entry name" value="Molybdopterin biosynthesis moea protein, domain 3"/>
    <property type="match status" value="1"/>
</dbReference>
<dbReference type="PaxDb" id="589924-Ferp_1948"/>
<dbReference type="Pfam" id="PF02597">
    <property type="entry name" value="ThiS"/>
    <property type="match status" value="1"/>
</dbReference>
<dbReference type="GO" id="GO:0061599">
    <property type="term" value="F:molybdopterin molybdotransferase activity"/>
    <property type="evidence" value="ECO:0007669"/>
    <property type="project" value="TreeGrafter"/>
</dbReference>
<dbReference type="InterPro" id="IPR036135">
    <property type="entry name" value="MoeA_linker/N_sf"/>
</dbReference>
<dbReference type="GeneID" id="8779479"/>
<dbReference type="eggNOG" id="arCOG00536">
    <property type="taxonomic scope" value="Archaea"/>
</dbReference>
<dbReference type="InterPro" id="IPR036688">
    <property type="entry name" value="MoeA_C_domain_IV_sf"/>
</dbReference>
<keyword evidence="2" id="KW-0501">Molybdenum cofactor biosynthesis</keyword>
<protein>
    <submittedName>
        <fullName evidence="4">Molybdenum cofactor synthesis domain protein</fullName>
    </submittedName>
</protein>
<dbReference type="SUPFAM" id="SSF54285">
    <property type="entry name" value="MoaD/ThiS"/>
    <property type="match status" value="1"/>
</dbReference>
<dbReference type="Gene3D" id="3.10.20.30">
    <property type="match status" value="1"/>
</dbReference>
<keyword evidence="5" id="KW-1185">Reference proteome</keyword>
<dbReference type="InterPro" id="IPR005111">
    <property type="entry name" value="MoeA_C_domain_IV"/>
</dbReference>
<dbReference type="SUPFAM" id="SSF63882">
    <property type="entry name" value="MoeA N-terminal region -like"/>
    <property type="match status" value="1"/>
</dbReference>
<dbReference type="GO" id="GO:0005737">
    <property type="term" value="C:cytoplasm"/>
    <property type="evidence" value="ECO:0007669"/>
    <property type="project" value="TreeGrafter"/>
</dbReference>
<dbReference type="Gene3D" id="3.40.980.10">
    <property type="entry name" value="MoaB/Mog-like domain"/>
    <property type="match status" value="1"/>
</dbReference>
<dbReference type="EMBL" id="CP001899">
    <property type="protein sequence ID" value="ADC66086.1"/>
    <property type="molecule type" value="Genomic_DNA"/>
</dbReference>
<dbReference type="Proteomes" id="UP000002613">
    <property type="component" value="Chromosome"/>
</dbReference>
<evidence type="ECO:0000313" key="5">
    <source>
        <dbReference type="Proteomes" id="UP000002613"/>
    </source>
</evidence>
<dbReference type="Gene3D" id="2.40.340.10">
    <property type="entry name" value="MoeA, C-terminal, domain IV"/>
    <property type="match status" value="1"/>
</dbReference>
<gene>
    <name evidence="4" type="ordered locus">Ferp_1948</name>
</gene>
<dbReference type="NCBIfam" id="TIGR01687">
    <property type="entry name" value="moaD_arch"/>
    <property type="match status" value="1"/>
</dbReference>
<dbReference type="InterPro" id="IPR003749">
    <property type="entry name" value="ThiS/MoaD-like"/>
</dbReference>
<dbReference type="STRING" id="589924.Ferp_1948"/>
<dbReference type="CDD" id="cd00754">
    <property type="entry name" value="Ubl_MoaD"/>
    <property type="match status" value="1"/>
</dbReference>
<evidence type="ECO:0000256" key="1">
    <source>
        <dbReference type="ARBA" id="ARBA00005046"/>
    </source>
</evidence>
<dbReference type="PANTHER" id="PTHR10192:SF19">
    <property type="entry name" value="MOLYBDOPTERIN BIOSYNTHESIS PROTEIN MJ0666-RELATED"/>
    <property type="match status" value="1"/>
</dbReference>
<dbReference type="Pfam" id="PF00994">
    <property type="entry name" value="MoCF_biosynth"/>
    <property type="match status" value="1"/>
</dbReference>
<dbReference type="InterPro" id="IPR016155">
    <property type="entry name" value="Mopterin_synth/thiamin_S_b"/>
</dbReference>
<feature type="domain" description="MoaB/Mog" evidence="3">
    <location>
        <begin position="251"/>
        <end position="387"/>
    </location>
</feature>
<dbReference type="Gene3D" id="3.90.105.10">
    <property type="entry name" value="Molybdopterin biosynthesis moea protein, domain 2"/>
    <property type="match status" value="1"/>
</dbReference>
<dbReference type="PANTHER" id="PTHR10192">
    <property type="entry name" value="MOLYBDOPTERIN BIOSYNTHESIS PROTEIN"/>
    <property type="match status" value="1"/>
</dbReference>
<dbReference type="InterPro" id="IPR038987">
    <property type="entry name" value="MoeA-like"/>
</dbReference>
<dbReference type="eggNOG" id="arCOG00216">
    <property type="taxonomic scope" value="Archaea"/>
</dbReference>
<dbReference type="Pfam" id="PF03453">
    <property type="entry name" value="MoeA_N"/>
    <property type="match status" value="1"/>
</dbReference>
<dbReference type="NCBIfam" id="TIGR00177">
    <property type="entry name" value="molyb_syn"/>
    <property type="match status" value="1"/>
</dbReference>
<dbReference type="KEGG" id="fpl:Ferp_1948"/>
<comment type="pathway">
    <text evidence="1">Cofactor biosynthesis; molybdopterin biosynthesis.</text>
</comment>
<dbReference type="UniPathway" id="UPA00344"/>
<reference evidence="4 5" key="2">
    <citation type="journal article" date="2011" name="Stand. Genomic Sci.">
        <title>Complete genome sequence of Ferroglobus placidus AEDII12DO.</title>
        <authorList>
            <person name="Anderson I."/>
            <person name="Risso C."/>
            <person name="Holmes D."/>
            <person name="Lucas S."/>
            <person name="Copeland A."/>
            <person name="Lapidus A."/>
            <person name="Cheng J.F."/>
            <person name="Bruce D."/>
            <person name="Goodwin L."/>
            <person name="Pitluck S."/>
            <person name="Saunders E."/>
            <person name="Brettin T."/>
            <person name="Detter J.C."/>
            <person name="Han C."/>
            <person name="Tapia R."/>
            <person name="Larimer F."/>
            <person name="Land M."/>
            <person name="Hauser L."/>
            <person name="Woyke T."/>
            <person name="Lovley D."/>
            <person name="Kyrpides N."/>
            <person name="Ivanova N."/>
        </authorList>
    </citation>
    <scope>NUCLEOTIDE SEQUENCE [LARGE SCALE GENOMIC DNA]</scope>
    <source>
        <strain evidence="5">DSM 10642 / AEDII12DO</strain>
    </source>
</reference>
<evidence type="ECO:0000256" key="2">
    <source>
        <dbReference type="ARBA" id="ARBA00023150"/>
    </source>
</evidence>
<dbReference type="CDD" id="cd00887">
    <property type="entry name" value="MoeA"/>
    <property type="match status" value="1"/>
</dbReference>
<dbReference type="InterPro" id="IPR036425">
    <property type="entry name" value="MoaB/Mog-like_dom_sf"/>
</dbReference>
<organism evidence="4 5">
    <name type="scientific">Ferroglobus placidus (strain DSM 10642 / AEDII12DO)</name>
    <dbReference type="NCBI Taxonomy" id="589924"/>
    <lineage>
        <taxon>Archaea</taxon>
        <taxon>Methanobacteriati</taxon>
        <taxon>Methanobacteriota</taxon>
        <taxon>Archaeoglobi</taxon>
        <taxon>Archaeoglobales</taxon>
        <taxon>Archaeoglobaceae</taxon>
        <taxon>Ferroglobus</taxon>
    </lineage>
</organism>
<dbReference type="InterPro" id="IPR012675">
    <property type="entry name" value="Beta-grasp_dom_sf"/>
</dbReference>
<dbReference type="SMART" id="SM00852">
    <property type="entry name" value="MoCF_biosynth"/>
    <property type="match status" value="1"/>
</dbReference>
<dbReference type="GO" id="GO:0006777">
    <property type="term" value="P:Mo-molybdopterin cofactor biosynthetic process"/>
    <property type="evidence" value="ECO:0007669"/>
    <property type="project" value="UniProtKB-KW"/>
</dbReference>
<name>D3S023_FERPA</name>
<sequence length="467" mass="51670">MVKVKLFANFREVVGKKEIEVEAKNLNELLEKLSQDYPGIEKLYDYMIVVVNGRILKENVELKDNDVVALMPPVSGGELFSELTPVKEAQKIFLNNIKEITPEIVPLEDAFMRVAAEDIKAEIDIPHYNRAAMDGFAVVSEAVRNASKSNPVILKKADFVDFEHAKWVHTGDSLPENADAVVKAEDAEELGEFVAIYKAVRKYENVGLKGEDVRKGEVIVKKGEVLKPQHLSLLRSAGVEEIRVFRNPKVLVVPTGDELLPPKSELVEGKVYESNSILVGGLAKLWGCEVDARGIVRDSEEDLRRIFEDLDGYDLVVTLGGTSVGKRDYVYKVLNEIGEVLFRGVALRPGKPTIAALVNEKPVLALPGFPAACFASAYLFLKPAVEKMFGMKGDEGFKVVLEDKIYSKVGFTSFVRLKVSFPEMKAKVISSYGSGILSSITKANAYTLVEENVEVVEKGEEVVAYRI</sequence>
<evidence type="ECO:0000259" key="3">
    <source>
        <dbReference type="SMART" id="SM00852"/>
    </source>
</evidence>
<dbReference type="OrthoDB" id="31371at2157"/>
<dbReference type="SUPFAM" id="SSF63867">
    <property type="entry name" value="MoeA C-terminal domain-like"/>
    <property type="match status" value="1"/>
</dbReference>
<proteinExistence type="predicted"/>
<dbReference type="InterPro" id="IPR005110">
    <property type="entry name" value="MoeA_linker/N"/>
</dbReference>
<dbReference type="HOGENOM" id="CLU_010186_7_2_2"/>
<dbReference type="InterPro" id="IPR001453">
    <property type="entry name" value="MoaB/Mog_dom"/>
</dbReference>
<reference evidence="5" key="1">
    <citation type="submission" date="2010-02" db="EMBL/GenBank/DDBJ databases">
        <title>Complete sequence of Ferroglobus placidus DSM 10642.</title>
        <authorList>
            <consortium name="US DOE Joint Genome Institute"/>
            <person name="Lucas S."/>
            <person name="Copeland A."/>
            <person name="Lapidus A."/>
            <person name="Cheng J.-F."/>
            <person name="Bruce D."/>
            <person name="Goodwin L."/>
            <person name="Pitluck S."/>
            <person name="Saunders E."/>
            <person name="Brettin T."/>
            <person name="Detter J.C."/>
            <person name="Han C."/>
            <person name="Tapia R."/>
            <person name="Larimer F."/>
            <person name="Land M."/>
            <person name="Hauser L."/>
            <person name="Kyrpides N."/>
            <person name="Ivanova N."/>
            <person name="Holmes D."/>
            <person name="Lovley D."/>
            <person name="Kyrpides N."/>
            <person name="Anderson I.J."/>
            <person name="Woyke T."/>
        </authorList>
    </citation>
    <scope>NUCLEOTIDE SEQUENCE [LARGE SCALE GENOMIC DNA]</scope>
    <source>
        <strain evidence="5">DSM 10642 / AEDII12DO</strain>
    </source>
</reference>
<dbReference type="SUPFAM" id="SSF53218">
    <property type="entry name" value="Molybdenum cofactor biosynthesis proteins"/>
    <property type="match status" value="1"/>
</dbReference>
<evidence type="ECO:0000313" key="4">
    <source>
        <dbReference type="EMBL" id="ADC66086.1"/>
    </source>
</evidence>
<dbReference type="InterPro" id="IPR010038">
    <property type="entry name" value="MoaD_arc-typ"/>
</dbReference>
<dbReference type="RefSeq" id="WP_012966425.1">
    <property type="nucleotide sequence ID" value="NC_013849.1"/>
</dbReference>
<dbReference type="AlphaFoldDB" id="D3S023"/>